<dbReference type="Proteomes" id="UP001183202">
    <property type="component" value="Unassembled WGS sequence"/>
</dbReference>
<comment type="caution">
    <text evidence="2">The sequence shown here is derived from an EMBL/GenBank/DDBJ whole genome shotgun (WGS) entry which is preliminary data.</text>
</comment>
<dbReference type="Pfam" id="PF14530">
    <property type="entry name" value="DUF4439"/>
    <property type="match status" value="1"/>
</dbReference>
<dbReference type="InterPro" id="IPR012347">
    <property type="entry name" value="Ferritin-like"/>
</dbReference>
<evidence type="ECO:0000259" key="1">
    <source>
        <dbReference type="Pfam" id="PF14530"/>
    </source>
</evidence>
<evidence type="ECO:0000313" key="2">
    <source>
        <dbReference type="EMBL" id="MDT0351008.1"/>
    </source>
</evidence>
<dbReference type="RefSeq" id="WP_311557111.1">
    <property type="nucleotide sequence ID" value="NZ_JAVREJ010000010.1"/>
</dbReference>
<evidence type="ECO:0000313" key="3">
    <source>
        <dbReference type="Proteomes" id="UP001183202"/>
    </source>
</evidence>
<dbReference type="CDD" id="cd00657">
    <property type="entry name" value="Ferritin_like"/>
    <property type="match status" value="1"/>
</dbReference>
<name>A0ABU2ND95_9PSEU</name>
<sequence length="151" mass="15883">MSGGNVRLDDVAVGSLQDVLGTEHAALWSYALAIAFLKPEQVTTARADAAAHRELRGQIEATLTQLGQRPVSAQPAYATPQPVTDAASAAGLLVTAETDAAAAWRSVLERSTDRSLRRAGLRALTDTAVRGARWRAVVGTRPAVPVFPGRS</sequence>
<feature type="domain" description="DUF4439" evidence="1">
    <location>
        <begin position="16"/>
        <end position="150"/>
    </location>
</feature>
<dbReference type="EMBL" id="JAVREJ010000010">
    <property type="protein sequence ID" value="MDT0351008.1"/>
    <property type="molecule type" value="Genomic_DNA"/>
</dbReference>
<dbReference type="SUPFAM" id="SSF47240">
    <property type="entry name" value="Ferritin-like"/>
    <property type="match status" value="1"/>
</dbReference>
<dbReference type="Gene3D" id="1.20.1260.10">
    <property type="match status" value="1"/>
</dbReference>
<protein>
    <submittedName>
        <fullName evidence="2">Ferritin-like domain-containing protein</fullName>
    </submittedName>
</protein>
<reference evidence="3" key="1">
    <citation type="submission" date="2023-07" db="EMBL/GenBank/DDBJ databases">
        <title>30 novel species of actinomycetes from the DSMZ collection.</title>
        <authorList>
            <person name="Nouioui I."/>
        </authorList>
    </citation>
    <scope>NUCLEOTIDE SEQUENCE [LARGE SCALE GENOMIC DNA]</scope>
    <source>
        <strain evidence="3">DSM 45834</strain>
    </source>
</reference>
<accession>A0ABU2ND95</accession>
<dbReference type="InterPro" id="IPR009078">
    <property type="entry name" value="Ferritin-like_SF"/>
</dbReference>
<proteinExistence type="predicted"/>
<organism evidence="2 3">
    <name type="scientific">Pseudonocardia charpentierae</name>
    <dbReference type="NCBI Taxonomy" id="3075545"/>
    <lineage>
        <taxon>Bacteria</taxon>
        <taxon>Bacillati</taxon>
        <taxon>Actinomycetota</taxon>
        <taxon>Actinomycetes</taxon>
        <taxon>Pseudonocardiales</taxon>
        <taxon>Pseudonocardiaceae</taxon>
        <taxon>Pseudonocardia</taxon>
    </lineage>
</organism>
<keyword evidence="3" id="KW-1185">Reference proteome</keyword>
<dbReference type="InterPro" id="IPR029447">
    <property type="entry name" value="DUF4439"/>
</dbReference>
<gene>
    <name evidence="2" type="ORF">RM445_15875</name>
</gene>